<dbReference type="Proteomes" id="UP001470230">
    <property type="component" value="Unassembled WGS sequence"/>
</dbReference>
<dbReference type="EMBL" id="JAPFFF010000001">
    <property type="protein sequence ID" value="KAK8899531.1"/>
    <property type="molecule type" value="Genomic_DNA"/>
</dbReference>
<reference evidence="2 3" key="1">
    <citation type="submission" date="2024-04" db="EMBL/GenBank/DDBJ databases">
        <title>Tritrichomonas musculus Genome.</title>
        <authorList>
            <person name="Alves-Ferreira E."/>
            <person name="Grigg M."/>
            <person name="Lorenzi H."/>
            <person name="Galac M."/>
        </authorList>
    </citation>
    <scope>NUCLEOTIDE SEQUENCE [LARGE SCALE GENOMIC DNA]</scope>
    <source>
        <strain evidence="2 3">EAF2021</strain>
    </source>
</reference>
<keyword evidence="3" id="KW-1185">Reference proteome</keyword>
<evidence type="ECO:0000313" key="3">
    <source>
        <dbReference type="Proteomes" id="UP001470230"/>
    </source>
</evidence>
<evidence type="ECO:0000313" key="2">
    <source>
        <dbReference type="EMBL" id="KAK8899531.1"/>
    </source>
</evidence>
<accession>A0ABR2L854</accession>
<protein>
    <submittedName>
        <fullName evidence="2">Uncharacterized protein</fullName>
    </submittedName>
</protein>
<gene>
    <name evidence="2" type="ORF">M9Y10_001847</name>
</gene>
<organism evidence="2 3">
    <name type="scientific">Tritrichomonas musculus</name>
    <dbReference type="NCBI Taxonomy" id="1915356"/>
    <lineage>
        <taxon>Eukaryota</taxon>
        <taxon>Metamonada</taxon>
        <taxon>Parabasalia</taxon>
        <taxon>Tritrichomonadida</taxon>
        <taxon>Tritrichomonadidae</taxon>
        <taxon>Tritrichomonas</taxon>
    </lineage>
</organism>
<comment type="caution">
    <text evidence="2">The sequence shown here is derived from an EMBL/GenBank/DDBJ whole genome shotgun (WGS) entry which is preliminary data.</text>
</comment>
<evidence type="ECO:0000256" key="1">
    <source>
        <dbReference type="SAM" id="MobiDB-lite"/>
    </source>
</evidence>
<sequence>MDETQSNIEKDNQTTVQDETDEVEELLNEMRKNGPILAHPMMYVSALHNKQGSYPVNQNDEFFKRNQISFIELAPKPENTGWNPPEYKYVVNVDESGTFRHSLIPNK</sequence>
<proteinExistence type="predicted"/>
<name>A0ABR2L854_9EUKA</name>
<feature type="region of interest" description="Disordered" evidence="1">
    <location>
        <begin position="1"/>
        <end position="22"/>
    </location>
</feature>